<dbReference type="PANTHER" id="PTHR11005">
    <property type="entry name" value="LYSOSOMAL ACID LIPASE-RELATED"/>
    <property type="match status" value="1"/>
</dbReference>
<feature type="active site" description="Charge relay system" evidence="8">
    <location>
        <position position="376"/>
    </location>
</feature>
<organism evidence="11 12">
    <name type="scientific">Stomoxys calcitrans</name>
    <name type="common">Stable fly</name>
    <name type="synonym">Conops calcitrans</name>
    <dbReference type="NCBI Taxonomy" id="35570"/>
    <lineage>
        <taxon>Eukaryota</taxon>
        <taxon>Metazoa</taxon>
        <taxon>Ecdysozoa</taxon>
        <taxon>Arthropoda</taxon>
        <taxon>Hexapoda</taxon>
        <taxon>Insecta</taxon>
        <taxon>Pterygota</taxon>
        <taxon>Neoptera</taxon>
        <taxon>Endopterygota</taxon>
        <taxon>Diptera</taxon>
        <taxon>Brachycera</taxon>
        <taxon>Muscomorpha</taxon>
        <taxon>Muscoidea</taxon>
        <taxon>Muscidae</taxon>
        <taxon>Stomoxys</taxon>
    </lineage>
</organism>
<dbReference type="AlphaFoldDB" id="A0A1I8NTX6"/>
<dbReference type="PIRSF" id="PIRSF000862">
    <property type="entry name" value="Steryl_ester_lip"/>
    <property type="match status" value="1"/>
</dbReference>
<evidence type="ECO:0000259" key="10">
    <source>
        <dbReference type="Pfam" id="PF04083"/>
    </source>
</evidence>
<evidence type="ECO:0000256" key="7">
    <source>
        <dbReference type="PIRNR" id="PIRNR000862"/>
    </source>
</evidence>
<evidence type="ECO:0000256" key="4">
    <source>
        <dbReference type="ARBA" id="ARBA00022963"/>
    </source>
</evidence>
<dbReference type="Proteomes" id="UP000095300">
    <property type="component" value="Unassembled WGS sequence"/>
</dbReference>
<keyword evidence="2 9" id="KW-0732">Signal</keyword>
<dbReference type="InterPro" id="IPR025483">
    <property type="entry name" value="Lipase_euk"/>
</dbReference>
<feature type="chain" id="PRO_5009325618" description="Lipase" evidence="9">
    <location>
        <begin position="27"/>
        <end position="403"/>
    </location>
</feature>
<reference evidence="11" key="1">
    <citation type="submission" date="2020-05" db="UniProtKB">
        <authorList>
            <consortium name="EnsemblMetazoa"/>
        </authorList>
    </citation>
    <scope>IDENTIFICATION</scope>
    <source>
        <strain evidence="11">USDA</strain>
    </source>
</reference>
<dbReference type="GO" id="GO:0016788">
    <property type="term" value="F:hydrolase activity, acting on ester bonds"/>
    <property type="evidence" value="ECO:0007669"/>
    <property type="project" value="InterPro"/>
</dbReference>
<keyword evidence="4 7" id="KW-0442">Lipid degradation</keyword>
<feature type="signal peptide" evidence="9">
    <location>
        <begin position="1"/>
        <end position="26"/>
    </location>
</feature>
<dbReference type="InterPro" id="IPR029058">
    <property type="entry name" value="AB_hydrolase_fold"/>
</dbReference>
<evidence type="ECO:0000256" key="6">
    <source>
        <dbReference type="ARBA" id="ARBA00023180"/>
    </source>
</evidence>
<dbReference type="OrthoDB" id="9974421at2759"/>
<evidence type="ECO:0000256" key="5">
    <source>
        <dbReference type="ARBA" id="ARBA00023098"/>
    </source>
</evidence>
<name>A0A1I8NTX6_STOCA</name>
<evidence type="ECO:0000256" key="2">
    <source>
        <dbReference type="ARBA" id="ARBA00022729"/>
    </source>
</evidence>
<dbReference type="FunFam" id="3.40.50.1820:FF:000057">
    <property type="entry name" value="Lipase"/>
    <property type="match status" value="1"/>
</dbReference>
<keyword evidence="12" id="KW-1185">Reference proteome</keyword>
<dbReference type="GO" id="GO:0016042">
    <property type="term" value="P:lipid catabolic process"/>
    <property type="evidence" value="ECO:0007669"/>
    <property type="project" value="UniProtKB-KW"/>
</dbReference>
<dbReference type="InterPro" id="IPR006693">
    <property type="entry name" value="AB_hydrolase_lipase"/>
</dbReference>
<comment type="similarity">
    <text evidence="1 7">Belongs to the AB hydrolase superfamily. Lipase family.</text>
</comment>
<feature type="active site" description="Nucleophile" evidence="8">
    <location>
        <position position="181"/>
    </location>
</feature>
<keyword evidence="5" id="KW-0443">Lipid metabolism</keyword>
<evidence type="ECO:0000313" key="12">
    <source>
        <dbReference type="Proteomes" id="UP000095300"/>
    </source>
</evidence>
<keyword evidence="3 7" id="KW-0378">Hydrolase</keyword>
<dbReference type="EnsemblMetazoa" id="SCAU001997-RA">
    <property type="protein sequence ID" value="SCAU001997-PA"/>
    <property type="gene ID" value="SCAU001997"/>
</dbReference>
<accession>A0A1I8NTX6</accession>
<dbReference type="SUPFAM" id="SSF53474">
    <property type="entry name" value="alpha/beta-Hydrolases"/>
    <property type="match status" value="1"/>
</dbReference>
<feature type="domain" description="Partial AB-hydrolase lipase" evidence="10">
    <location>
        <begin position="51"/>
        <end position="104"/>
    </location>
</feature>
<keyword evidence="6" id="KW-0325">Glycoprotein</keyword>
<feature type="active site" description="Charge relay system" evidence="8">
    <location>
        <position position="345"/>
    </location>
</feature>
<dbReference type="VEuPathDB" id="VectorBase:SCAU001997"/>
<evidence type="ECO:0000256" key="3">
    <source>
        <dbReference type="ARBA" id="ARBA00022801"/>
    </source>
</evidence>
<dbReference type="Pfam" id="PF04083">
    <property type="entry name" value="Abhydro_lipase"/>
    <property type="match status" value="1"/>
</dbReference>
<sequence length="403" mass="46405">MQRQMLSKKFSIRALIFLVSTLASIAEFPVQGNYLQESYPKCVLEDADLDTAQLIAKYNYPVETHYVTTPDEYILRLHRIPKPGAPPVFLMHGMMDSSATWILMGPQKALGYYLWDNGYDVWMGNARGNRYSSNHTKLDAEKNAEFWLFSWHEIGFYDLPASIDYVLQQTGFKKTGYFGHSQGTTSFWVMCSMHPEYNEKITMMHALAPVAFMKHMRTPLLSYGRTAAKMTAGGVRFLPRTDVLWKTCFTSKLTETTCLEIYYQLVGKDVEQTNATMLPIILGHVPAGCSLKQLTHYIQLVANDRFCQYDYGPVENMKRYQQSSPPDYPLAKITARVGLFYTYNDNLSSEEDVKRLAALLPNVVEDCLYPHVHWNHMSMTWGIDARELAHKKMLEIMKKYSYE</sequence>
<dbReference type="Gene3D" id="3.40.50.1820">
    <property type="entry name" value="alpha/beta hydrolase"/>
    <property type="match status" value="1"/>
</dbReference>
<gene>
    <name evidence="11" type="primary">106082314</name>
</gene>
<evidence type="ECO:0000256" key="8">
    <source>
        <dbReference type="PIRSR" id="PIRSR000862-1"/>
    </source>
</evidence>
<dbReference type="STRING" id="35570.A0A1I8NTX6"/>
<evidence type="ECO:0000313" key="11">
    <source>
        <dbReference type="EnsemblMetazoa" id="SCAU001997-PA"/>
    </source>
</evidence>
<evidence type="ECO:0000256" key="1">
    <source>
        <dbReference type="ARBA" id="ARBA00010701"/>
    </source>
</evidence>
<proteinExistence type="inferred from homology"/>
<protein>
    <recommendedName>
        <fullName evidence="7">Lipase</fullName>
    </recommendedName>
</protein>
<evidence type="ECO:0000256" key="9">
    <source>
        <dbReference type="SAM" id="SignalP"/>
    </source>
</evidence>